<dbReference type="PROSITE" id="PS50113">
    <property type="entry name" value="PAC"/>
    <property type="match status" value="3"/>
</dbReference>
<dbReference type="PROSITE" id="PS50112">
    <property type="entry name" value="PAS"/>
    <property type="match status" value="4"/>
</dbReference>
<feature type="domain" description="GGDEF" evidence="4">
    <location>
        <begin position="711"/>
        <end position="843"/>
    </location>
</feature>
<dbReference type="Gene3D" id="3.20.20.450">
    <property type="entry name" value="EAL domain"/>
    <property type="match status" value="1"/>
</dbReference>
<dbReference type="Pfam" id="PF08448">
    <property type="entry name" value="PAS_4"/>
    <property type="match status" value="3"/>
</dbReference>
<dbReference type="SMART" id="SM00065">
    <property type="entry name" value="GAF"/>
    <property type="match status" value="1"/>
</dbReference>
<gene>
    <name evidence="5" type="ORF">G9H71_19005</name>
</gene>
<feature type="domain" description="PAC" evidence="2">
    <location>
        <begin position="375"/>
        <end position="427"/>
    </location>
</feature>
<dbReference type="InterPro" id="IPR013656">
    <property type="entry name" value="PAS_4"/>
</dbReference>
<dbReference type="InterPro" id="IPR000700">
    <property type="entry name" value="PAS-assoc_C"/>
</dbReference>
<dbReference type="InterPro" id="IPR000014">
    <property type="entry name" value="PAS"/>
</dbReference>
<dbReference type="Pfam" id="PF13426">
    <property type="entry name" value="PAS_9"/>
    <property type="match status" value="1"/>
</dbReference>
<evidence type="ECO:0000259" key="3">
    <source>
        <dbReference type="PROSITE" id="PS50883"/>
    </source>
</evidence>
<dbReference type="InterPro" id="IPR029016">
    <property type="entry name" value="GAF-like_dom_sf"/>
</dbReference>
<sequence>MEHLSMVGCTRPSVARELEQLSGSLVGELNGLAQLAAAVCGTPIAAVSLLVEDRVTFPAGHGLRFRDSCVGDTLCEVVVQSGDRLEVVDAAADQRFAELPPVAGRPGVRFYAGVPLRADDGSPVGALAVQDLQARRTRLTDAQWEHLEVLARQVMALLRLAGQSATALEQTGQLAHARGLLDALLANTTALVAVKDLEGRYLLVNREVARRTGMAAEQVLGRTAHELGPYAEEWVAQDREVAATGQTLHVLETVRRLDGRPAEYATTKFPLLDDDGKVYAVGAIRVEVDDPAAARARLYESEQRYRALFEQAAVGQAEVSLDGTLLTTNRCLEQMLGYEPGELAGRRVVDLVAPAERAQLEADMRGWREPGYRRQLTPRRYLRKDGTLHPVLISATVVDDAQGLPRAVLATVLDERDREEAARRLQASEQRQRSLLQGIPDAVLVVDRNGLVREVNTRTETLFGYAAAELVGRPVQALVPRAAEHGLDGRPGGADGADAPGAVALRRDGSPVPVEISLAAVDLDDGPAVIATVRDVTETRALQRQLHASEEQFRQAFADAPTGMVLTGLEAHNRGRIIHVNRTVCSLLGRPAEELIGCATAAVLHADDARASDAVVDELAEGLASEWNAERRLCHKSGATVWVRLSTSVVHALDGRPLYAITQVEDVTARRAAEQRLAHQAMHDALTGLPNRVLLLDHLQGALARSARQGSRVAVLYLDLDNFKDVNDALGHAAGDELLVDFSRRLTQCLRDTDTAARLGGDEFVVVCEGLDGPDEASVVASRVEAALDIDVPVRDHSIRVTASIGIAMSSGHESGEDLLREADTAMYRAKRAGRGTFALADPENQARALRQVRLAADLRRALETDGELVLHYQPTFDARTGAVAALEALIRWEHPEHGLLLPGAFLDVAEDRDLMVPLGAWVLRAACAQAAAWHERLGAAAPEMWVNVSSRQLGVAELTHRVDEVLRATGLPPDKLCLEITERQVVEIDGVVRRDLDGLVSLGCRLALDDFGTGHNDMSHLRALPFDTLKIDRVYVTGLGTDRTDTAITTSMVTLAKSLGLTVVAEGVERPAQADQLRELGCDLLQGFLLHRPAPATQLDRVLDRVVDLDADRAPATGRA</sequence>
<dbReference type="Gene3D" id="3.30.70.270">
    <property type="match status" value="1"/>
</dbReference>
<dbReference type="SUPFAM" id="SSF55781">
    <property type="entry name" value="GAF domain-like"/>
    <property type="match status" value="1"/>
</dbReference>
<organism evidence="5 6">
    <name type="scientific">Motilibacter deserti</name>
    <dbReference type="NCBI Taxonomy" id="2714956"/>
    <lineage>
        <taxon>Bacteria</taxon>
        <taxon>Bacillati</taxon>
        <taxon>Actinomycetota</taxon>
        <taxon>Actinomycetes</taxon>
        <taxon>Motilibacterales</taxon>
        <taxon>Motilibacteraceae</taxon>
        <taxon>Motilibacter</taxon>
    </lineage>
</organism>
<dbReference type="RefSeq" id="WP_166284358.1">
    <property type="nucleotide sequence ID" value="NZ_JAANNP010000064.1"/>
</dbReference>
<feature type="domain" description="PAS" evidence="1">
    <location>
        <begin position="428"/>
        <end position="473"/>
    </location>
</feature>
<evidence type="ECO:0000259" key="1">
    <source>
        <dbReference type="PROSITE" id="PS50112"/>
    </source>
</evidence>
<dbReference type="Gene3D" id="3.30.450.20">
    <property type="entry name" value="PAS domain"/>
    <property type="match status" value="4"/>
</dbReference>
<feature type="domain" description="PAS" evidence="1">
    <location>
        <begin position="177"/>
        <end position="223"/>
    </location>
</feature>
<evidence type="ECO:0000313" key="5">
    <source>
        <dbReference type="EMBL" id="NHC15875.1"/>
    </source>
</evidence>
<dbReference type="NCBIfam" id="TIGR00229">
    <property type="entry name" value="sensory_box"/>
    <property type="match status" value="4"/>
</dbReference>
<dbReference type="InterPro" id="IPR052155">
    <property type="entry name" value="Biofilm_reg_signaling"/>
</dbReference>
<protein>
    <submittedName>
        <fullName evidence="5">PAS domain S-box protein</fullName>
    </submittedName>
</protein>
<dbReference type="SMART" id="SM00267">
    <property type="entry name" value="GGDEF"/>
    <property type="match status" value="1"/>
</dbReference>
<dbReference type="PANTHER" id="PTHR44757:SF2">
    <property type="entry name" value="BIOFILM ARCHITECTURE MAINTENANCE PROTEIN MBAA"/>
    <property type="match status" value="1"/>
</dbReference>
<dbReference type="InterPro" id="IPR001633">
    <property type="entry name" value="EAL_dom"/>
</dbReference>
<feature type="domain" description="PAS" evidence="1">
    <location>
        <begin position="549"/>
        <end position="623"/>
    </location>
</feature>
<dbReference type="Pfam" id="PF00563">
    <property type="entry name" value="EAL"/>
    <property type="match status" value="1"/>
</dbReference>
<feature type="domain" description="PAC" evidence="2">
    <location>
        <begin position="627"/>
        <end position="679"/>
    </location>
</feature>
<evidence type="ECO:0000259" key="2">
    <source>
        <dbReference type="PROSITE" id="PS50113"/>
    </source>
</evidence>
<dbReference type="CDD" id="cd01948">
    <property type="entry name" value="EAL"/>
    <property type="match status" value="1"/>
</dbReference>
<dbReference type="SUPFAM" id="SSF55073">
    <property type="entry name" value="Nucleotide cyclase"/>
    <property type="match status" value="1"/>
</dbReference>
<dbReference type="PROSITE" id="PS50883">
    <property type="entry name" value="EAL"/>
    <property type="match status" value="1"/>
</dbReference>
<dbReference type="InterPro" id="IPR001610">
    <property type="entry name" value="PAC"/>
</dbReference>
<dbReference type="InterPro" id="IPR003018">
    <property type="entry name" value="GAF"/>
</dbReference>
<dbReference type="SMART" id="SM00052">
    <property type="entry name" value="EAL"/>
    <property type="match status" value="1"/>
</dbReference>
<dbReference type="InterPro" id="IPR029787">
    <property type="entry name" value="Nucleotide_cyclase"/>
</dbReference>
<proteinExistence type="predicted"/>
<evidence type="ECO:0000259" key="4">
    <source>
        <dbReference type="PROSITE" id="PS50887"/>
    </source>
</evidence>
<dbReference type="InterPro" id="IPR035965">
    <property type="entry name" value="PAS-like_dom_sf"/>
</dbReference>
<reference evidence="5 6" key="1">
    <citation type="submission" date="2020-03" db="EMBL/GenBank/DDBJ databases">
        <title>Two novel Motilibacter sp.</title>
        <authorList>
            <person name="Liu S."/>
        </authorList>
    </citation>
    <scope>NUCLEOTIDE SEQUENCE [LARGE SCALE GENOMIC DNA]</scope>
    <source>
        <strain evidence="5 6">E257</strain>
    </source>
</reference>
<dbReference type="Pfam" id="PF01590">
    <property type="entry name" value="GAF"/>
    <property type="match status" value="1"/>
</dbReference>
<dbReference type="EMBL" id="JAANNP010000064">
    <property type="protein sequence ID" value="NHC15875.1"/>
    <property type="molecule type" value="Genomic_DNA"/>
</dbReference>
<evidence type="ECO:0000313" key="6">
    <source>
        <dbReference type="Proteomes" id="UP000800981"/>
    </source>
</evidence>
<dbReference type="Pfam" id="PF00990">
    <property type="entry name" value="GGDEF"/>
    <property type="match status" value="1"/>
</dbReference>
<dbReference type="Gene3D" id="3.30.450.40">
    <property type="match status" value="1"/>
</dbReference>
<dbReference type="PANTHER" id="PTHR44757">
    <property type="entry name" value="DIGUANYLATE CYCLASE DGCP"/>
    <property type="match status" value="1"/>
</dbReference>
<accession>A0ABX0H261</accession>
<dbReference type="SMART" id="SM00086">
    <property type="entry name" value="PAC"/>
    <property type="match status" value="3"/>
</dbReference>
<dbReference type="SMART" id="SM00091">
    <property type="entry name" value="PAS"/>
    <property type="match status" value="4"/>
</dbReference>
<comment type="caution">
    <text evidence="5">The sequence shown here is derived from an EMBL/GenBank/DDBJ whole genome shotgun (WGS) entry which is preliminary data.</text>
</comment>
<dbReference type="SUPFAM" id="SSF55785">
    <property type="entry name" value="PYP-like sensor domain (PAS domain)"/>
    <property type="match status" value="4"/>
</dbReference>
<feature type="domain" description="PAC" evidence="2">
    <location>
        <begin position="497"/>
        <end position="548"/>
    </location>
</feature>
<dbReference type="InterPro" id="IPR000160">
    <property type="entry name" value="GGDEF_dom"/>
</dbReference>
<dbReference type="Proteomes" id="UP000800981">
    <property type="component" value="Unassembled WGS sequence"/>
</dbReference>
<feature type="domain" description="PAS" evidence="1">
    <location>
        <begin position="301"/>
        <end position="365"/>
    </location>
</feature>
<keyword evidence="6" id="KW-1185">Reference proteome</keyword>
<dbReference type="PROSITE" id="PS50887">
    <property type="entry name" value="GGDEF"/>
    <property type="match status" value="1"/>
</dbReference>
<dbReference type="InterPro" id="IPR035919">
    <property type="entry name" value="EAL_sf"/>
</dbReference>
<dbReference type="InterPro" id="IPR043128">
    <property type="entry name" value="Rev_trsase/Diguanyl_cyclase"/>
</dbReference>
<dbReference type="NCBIfam" id="TIGR00254">
    <property type="entry name" value="GGDEF"/>
    <property type="match status" value="1"/>
</dbReference>
<dbReference type="SUPFAM" id="SSF141868">
    <property type="entry name" value="EAL domain-like"/>
    <property type="match status" value="1"/>
</dbReference>
<feature type="domain" description="EAL" evidence="3">
    <location>
        <begin position="852"/>
        <end position="1108"/>
    </location>
</feature>
<dbReference type="CDD" id="cd00130">
    <property type="entry name" value="PAS"/>
    <property type="match status" value="3"/>
</dbReference>
<name>A0ABX0H261_9ACTN</name>
<dbReference type="CDD" id="cd01949">
    <property type="entry name" value="GGDEF"/>
    <property type="match status" value="1"/>
</dbReference>